<keyword evidence="1" id="KW-0732">Signal</keyword>
<organism evidence="2">
    <name type="scientific">Anopheles triannulatus</name>
    <dbReference type="NCBI Taxonomy" id="58253"/>
    <lineage>
        <taxon>Eukaryota</taxon>
        <taxon>Metazoa</taxon>
        <taxon>Ecdysozoa</taxon>
        <taxon>Arthropoda</taxon>
        <taxon>Hexapoda</taxon>
        <taxon>Insecta</taxon>
        <taxon>Pterygota</taxon>
        <taxon>Neoptera</taxon>
        <taxon>Endopterygota</taxon>
        <taxon>Diptera</taxon>
        <taxon>Nematocera</taxon>
        <taxon>Culicoidea</taxon>
        <taxon>Culicidae</taxon>
        <taxon>Anophelinae</taxon>
        <taxon>Anopheles</taxon>
    </lineage>
</organism>
<sequence length="82" mass="9240">MPFFFSLASASSQLFFLSLLVIEWHFSCCRYDGAEPSWNASLGSAVVNGCRPLLIGIRRHVILEGYVVRPTVEVKHRNLDDV</sequence>
<feature type="signal peptide" evidence="1">
    <location>
        <begin position="1"/>
        <end position="29"/>
    </location>
</feature>
<evidence type="ECO:0000256" key="1">
    <source>
        <dbReference type="SAM" id="SignalP"/>
    </source>
</evidence>
<protein>
    <submittedName>
        <fullName evidence="2">Putative secreted protein</fullName>
    </submittedName>
</protein>
<dbReference type="AlphaFoldDB" id="A0A2M4B159"/>
<feature type="chain" id="PRO_5014636775" evidence="1">
    <location>
        <begin position="30"/>
        <end position="82"/>
    </location>
</feature>
<proteinExistence type="predicted"/>
<evidence type="ECO:0000313" key="2">
    <source>
        <dbReference type="EMBL" id="MBW46702.1"/>
    </source>
</evidence>
<reference evidence="2" key="1">
    <citation type="submission" date="2018-01" db="EMBL/GenBank/DDBJ databases">
        <title>An insight into the sialome of Amazonian anophelines.</title>
        <authorList>
            <person name="Ribeiro J.M."/>
            <person name="Scarpassa V."/>
            <person name="Calvo E."/>
        </authorList>
    </citation>
    <scope>NUCLEOTIDE SEQUENCE</scope>
    <source>
        <tissue evidence="2">Salivary glands</tissue>
    </source>
</reference>
<dbReference type="EMBL" id="GGFK01013381">
    <property type="protein sequence ID" value="MBW46702.1"/>
    <property type="molecule type" value="Transcribed_RNA"/>
</dbReference>
<accession>A0A2M4B159</accession>
<name>A0A2M4B159_9DIPT</name>